<reference evidence="1" key="1">
    <citation type="submission" date="2021-06" db="EMBL/GenBank/DDBJ databases">
        <authorList>
            <person name="Kallberg Y."/>
            <person name="Tangrot J."/>
            <person name="Rosling A."/>
        </authorList>
    </citation>
    <scope>NUCLEOTIDE SEQUENCE</scope>
    <source>
        <strain evidence="1">AU212A</strain>
    </source>
</reference>
<evidence type="ECO:0000313" key="2">
    <source>
        <dbReference type="Proteomes" id="UP000789860"/>
    </source>
</evidence>
<keyword evidence="2" id="KW-1185">Reference proteome</keyword>
<sequence>WYSKSAKNDDSPRQNSSEQCYDKGISTTKNKKVAFKQYLKNAEDGIGVEKDERIGVEKDERIGVEKDERVGIEKDK</sequence>
<name>A0ACA9KP89_9GLOM</name>
<gene>
    <name evidence="1" type="ORF">SCALOS_LOCUS2583</name>
</gene>
<evidence type="ECO:0000313" key="1">
    <source>
        <dbReference type="EMBL" id="CAG8484801.1"/>
    </source>
</evidence>
<comment type="caution">
    <text evidence="1">The sequence shown here is derived from an EMBL/GenBank/DDBJ whole genome shotgun (WGS) entry which is preliminary data.</text>
</comment>
<organism evidence="1 2">
    <name type="scientific">Scutellospora calospora</name>
    <dbReference type="NCBI Taxonomy" id="85575"/>
    <lineage>
        <taxon>Eukaryota</taxon>
        <taxon>Fungi</taxon>
        <taxon>Fungi incertae sedis</taxon>
        <taxon>Mucoromycota</taxon>
        <taxon>Glomeromycotina</taxon>
        <taxon>Glomeromycetes</taxon>
        <taxon>Diversisporales</taxon>
        <taxon>Gigasporaceae</taxon>
        <taxon>Scutellospora</taxon>
    </lineage>
</organism>
<dbReference type="Proteomes" id="UP000789860">
    <property type="component" value="Unassembled WGS sequence"/>
</dbReference>
<protein>
    <submittedName>
        <fullName evidence="1">7094_t:CDS:1</fullName>
    </submittedName>
</protein>
<dbReference type="EMBL" id="CAJVPM010002350">
    <property type="protein sequence ID" value="CAG8484801.1"/>
    <property type="molecule type" value="Genomic_DNA"/>
</dbReference>
<accession>A0ACA9KP89</accession>
<feature type="non-terminal residue" evidence="1">
    <location>
        <position position="1"/>
    </location>
</feature>
<proteinExistence type="predicted"/>